<dbReference type="HOGENOM" id="CLU_2127862_0_0_0"/>
<name>A0A0S6VPX1_9BACT</name>
<evidence type="ECO:0000313" key="2">
    <source>
        <dbReference type="EMBL" id="GAK49197.1"/>
    </source>
</evidence>
<evidence type="ECO:0000313" key="3">
    <source>
        <dbReference type="Proteomes" id="UP000030700"/>
    </source>
</evidence>
<gene>
    <name evidence="2" type="ORF">U14_00415</name>
</gene>
<feature type="transmembrane region" description="Helical" evidence="1">
    <location>
        <begin position="20"/>
        <end position="40"/>
    </location>
</feature>
<evidence type="ECO:0000256" key="1">
    <source>
        <dbReference type="SAM" id="Phobius"/>
    </source>
</evidence>
<feature type="transmembrane region" description="Helical" evidence="1">
    <location>
        <begin position="80"/>
        <end position="101"/>
    </location>
</feature>
<dbReference type="EMBL" id="DF820455">
    <property type="protein sequence ID" value="GAK49197.1"/>
    <property type="molecule type" value="Genomic_DNA"/>
</dbReference>
<dbReference type="Proteomes" id="UP000030700">
    <property type="component" value="Unassembled WGS sequence"/>
</dbReference>
<feature type="transmembrane region" description="Helical" evidence="1">
    <location>
        <begin position="52"/>
        <end position="74"/>
    </location>
</feature>
<sequence>MTQKGIFFETAMYELHYLRSLALTIFIETSLLFLIVRQFYKLPEAQLSRTLLLAGGILASGATLPYVWFVFPAFIQDHAFYTIAVESFATIAETGIFIVLFRMTWKKAFILSACCNTGSFIAGKLLT</sequence>
<proteinExistence type="predicted"/>
<protein>
    <submittedName>
        <fullName evidence="2">Uncharacterized protein</fullName>
    </submittedName>
</protein>
<keyword evidence="1" id="KW-1133">Transmembrane helix</keyword>
<organism evidence="2">
    <name type="scientific">Candidatus Moduliflexus flocculans</name>
    <dbReference type="NCBI Taxonomy" id="1499966"/>
    <lineage>
        <taxon>Bacteria</taxon>
        <taxon>Candidatus Moduliflexota</taxon>
        <taxon>Candidatus Moduliflexia</taxon>
        <taxon>Candidatus Moduliflexales</taxon>
        <taxon>Candidatus Moduliflexaceae</taxon>
    </lineage>
</organism>
<keyword evidence="3" id="KW-1185">Reference proteome</keyword>
<accession>A0A0S6VPX1</accession>
<keyword evidence="1" id="KW-0812">Transmembrane</keyword>
<reference evidence="2" key="1">
    <citation type="journal article" date="2015" name="PeerJ">
        <title>First genomic representation of candidate bacterial phylum KSB3 points to enhanced environmental sensing as a trigger of wastewater bulking.</title>
        <authorList>
            <person name="Sekiguchi Y."/>
            <person name="Ohashi A."/>
            <person name="Parks D.H."/>
            <person name="Yamauchi T."/>
            <person name="Tyson G.W."/>
            <person name="Hugenholtz P."/>
        </authorList>
    </citation>
    <scope>NUCLEOTIDE SEQUENCE [LARGE SCALE GENOMIC DNA]</scope>
</reference>
<keyword evidence="1" id="KW-0472">Membrane</keyword>
<dbReference type="AlphaFoldDB" id="A0A0S6VPX1"/>